<dbReference type="InterPro" id="IPR001119">
    <property type="entry name" value="SLH_dom"/>
</dbReference>
<accession>A0A4Q9DX44</accession>
<dbReference type="Pfam" id="PF00395">
    <property type="entry name" value="SLH"/>
    <property type="match status" value="3"/>
</dbReference>
<comment type="caution">
    <text evidence="6">The sequence shown here is derived from an EMBL/GenBank/DDBJ whole genome shotgun (WGS) entry which is preliminary data.</text>
</comment>
<feature type="domain" description="Fibronectin type-III" evidence="4">
    <location>
        <begin position="908"/>
        <end position="993"/>
    </location>
</feature>
<feature type="repeat" description="NHL" evidence="2">
    <location>
        <begin position="234"/>
        <end position="277"/>
    </location>
</feature>
<feature type="repeat" description="NHL" evidence="2">
    <location>
        <begin position="501"/>
        <end position="544"/>
    </location>
</feature>
<dbReference type="InterPro" id="IPR050952">
    <property type="entry name" value="TRIM-NHL_E3_ligases"/>
</dbReference>
<dbReference type="Pfam" id="PF00041">
    <property type="entry name" value="fn3"/>
    <property type="match status" value="2"/>
</dbReference>
<feature type="repeat" description="NHL" evidence="2">
    <location>
        <begin position="560"/>
        <end position="599"/>
    </location>
</feature>
<dbReference type="SMART" id="SM00060">
    <property type="entry name" value="FN3"/>
    <property type="match status" value="2"/>
</dbReference>
<dbReference type="PANTHER" id="PTHR24104">
    <property type="entry name" value="E3 UBIQUITIN-PROTEIN LIGASE NHLRC1-RELATED"/>
    <property type="match status" value="1"/>
</dbReference>
<feature type="domain" description="Fibronectin type-III" evidence="4">
    <location>
        <begin position="814"/>
        <end position="907"/>
    </location>
</feature>
<evidence type="ECO:0000313" key="6">
    <source>
        <dbReference type="EMBL" id="TBL80986.1"/>
    </source>
</evidence>
<gene>
    <name evidence="6" type="ORF">EYB31_02490</name>
</gene>
<feature type="domain" description="SLH" evidence="5">
    <location>
        <begin position="1371"/>
        <end position="1430"/>
    </location>
</feature>
<feature type="repeat" description="NHL" evidence="2">
    <location>
        <begin position="400"/>
        <end position="438"/>
    </location>
</feature>
<dbReference type="PROSITE" id="PS51125">
    <property type="entry name" value="NHL"/>
    <property type="match status" value="12"/>
</dbReference>
<sequence>MFMKGRRRLMIRMIRGMSRGQMRVQSAVHVLLAFVLMIPLLSSRGSTAWAETNETVNPIRVAGLSSVQAADIWSRFGKLGTIDGTALGEFLNPAGVAVDSGGNVYMVDTGNNRIQKLTVSTNEWSEWGSSGSGLGEFSSPRGIAVDSSGNVYVADVGNYRIQKLTPGANGAPDSWSEWKRNGGGSGSGLGEFSAPSGVAVDSSGNVYVADVGNHRIQKLTPGANGAPDSWSEWKKSGGGSGSGLGEFNAPYGIAVDGGGNVYVADTGNHRIQKLTPGVNGAQDSWSEWKKSGGGSGNGLGQFYSPEGVAVDSSGNVYVVDTSNHRIQKLTLGTNGIQDSWNEWKKSDGGIGTGLGEFFNPAGVAVDSNGNMYVADANNHRIQKYAAVTNSWSQFGKLTPVTGTALGEFNSPEGVAVDNSGNVYIADTNNHRIQKLTVSTNEWSEWKKSGGGSGSGAGEFSSPRGIAVDSGGNVYVADTSNHRIQKLALGTNGAPDSWSEWKKSGGGSGSGLGEFSSPRGVAVDNSGNVYVVDTGNHRIQKLNVGANGTPDSWSEWKKDGGGSGSGAGEFSSPRGIAVDSGGNVYVADTSNHRIQKLTPGTNGVSESWSEWGKSGGGSGSSAGEFSNPSGVAVDSSGNVYVADTSNQRIQMLTASTSIWSEWKKSSGGSGKGLGEFSSPRGVAVDNSANMYVADTSNHRIQKKGGVLTNAAEPVITTQPTGATVNVDGSAQLSVAATVNDGGVLSYQWYSNTANSNSGGSAVTGATYAAYNPPTNASGTVYYYAVVTNTNNSVNGTKTATVTSNAVEVTVNALTAPGIPQNFTAAGGNRQVTLNWSAVTEATYYSIYMSTTPGQFAGTPVATVTSNTYNILNLTNGTAYSFVVRAGNSGGLSAASNEAGAIPATVPDAPANVAATAGIGAATVTFTAPTDNGGNAITGYIVTASPGNLTMTGTASPIVITGLTNGTSYTFTVKAVNAIGSSEPSADSNAVVPIRLFGSGSGGNGSGAAPSTESSAGGVDVLVNGKAENAGTEATSSRNGQTVTTVSIDQKKLDDKLAMEGLHTVVTIPVQAKSDIIVGELNGQMIKNMENKQAILEMKTDRATYTLPAEQINIDSISSWLGKSVALQDIRVQIEIAAPAESMMKLAENAATTGAFTLVAPPVEFAIRGIYEDTIIEISKFNAYVERMIALPSGIDSNKITTGVVIDPDGTVRHVPSRVVAIDGYYYAKINSLTNSMYSVIWHPLEFADVASHWSKHAVNEAGSRMIVNGVDNDRFCPDLNMTRAEFAAVIVRGLGLKLEKGATPFADVNLSDWYSSAINTATAYRLSAGFEDGTFRPNESITREQAMVMIAKAMQITGLKGKLPSQAAEVALKPYTDAADISDWARSGIADSVQAGIVSGRSNTELVPQAFITRAEVAAIILMLLEKSDLI</sequence>
<protein>
    <recommendedName>
        <fullName evidence="8">6-bladed beta-propeller</fullName>
    </recommendedName>
</protein>
<feature type="region of interest" description="Disordered" evidence="3">
    <location>
        <begin position="594"/>
        <end position="628"/>
    </location>
</feature>
<organism evidence="6 7">
    <name type="scientific">Paenibacillus thalictri</name>
    <dbReference type="NCBI Taxonomy" id="2527873"/>
    <lineage>
        <taxon>Bacteria</taxon>
        <taxon>Bacillati</taxon>
        <taxon>Bacillota</taxon>
        <taxon>Bacilli</taxon>
        <taxon>Bacillales</taxon>
        <taxon>Paenibacillaceae</taxon>
        <taxon>Paenibacillus</taxon>
    </lineage>
</organism>
<feature type="region of interest" description="Disordered" evidence="3">
    <location>
        <begin position="489"/>
        <end position="518"/>
    </location>
</feature>
<evidence type="ECO:0000313" key="7">
    <source>
        <dbReference type="Proteomes" id="UP000293142"/>
    </source>
</evidence>
<evidence type="ECO:0008006" key="8">
    <source>
        <dbReference type="Google" id="ProtNLM"/>
    </source>
</evidence>
<dbReference type="GO" id="GO:0008270">
    <property type="term" value="F:zinc ion binding"/>
    <property type="evidence" value="ECO:0007669"/>
    <property type="project" value="UniProtKB-KW"/>
</dbReference>
<feature type="repeat" description="NHL" evidence="2">
    <location>
        <begin position="289"/>
        <end position="332"/>
    </location>
</feature>
<feature type="repeat" description="NHL" evidence="2">
    <location>
        <begin position="662"/>
        <end position="701"/>
    </location>
</feature>
<feature type="region of interest" description="Disordered" evidence="3">
    <location>
        <begin position="166"/>
        <end position="190"/>
    </location>
</feature>
<dbReference type="Gene3D" id="2.40.10.500">
    <property type="match status" value="2"/>
</dbReference>
<dbReference type="SUPFAM" id="SSF49265">
    <property type="entry name" value="Fibronectin type III"/>
    <property type="match status" value="2"/>
</dbReference>
<evidence type="ECO:0000256" key="1">
    <source>
        <dbReference type="ARBA" id="ARBA00022737"/>
    </source>
</evidence>
<name>A0A4Q9DX44_9BACL</name>
<dbReference type="Gene3D" id="2.60.40.2700">
    <property type="match status" value="1"/>
</dbReference>
<dbReference type="CDD" id="cd00063">
    <property type="entry name" value="FN3"/>
    <property type="match status" value="2"/>
</dbReference>
<evidence type="ECO:0000256" key="3">
    <source>
        <dbReference type="SAM" id="MobiDB-lite"/>
    </source>
</evidence>
<keyword evidence="1" id="KW-0677">Repeat</keyword>
<dbReference type="PANTHER" id="PTHR24104:SF25">
    <property type="entry name" value="PROTEIN LIN-41"/>
    <property type="match status" value="1"/>
</dbReference>
<keyword evidence="7" id="KW-1185">Reference proteome</keyword>
<dbReference type="Gene3D" id="2.60.40.10">
    <property type="entry name" value="Immunoglobulins"/>
    <property type="match status" value="2"/>
</dbReference>
<dbReference type="InterPro" id="IPR036116">
    <property type="entry name" value="FN3_sf"/>
</dbReference>
<feature type="compositionally biased region" description="Low complexity" evidence="3">
    <location>
        <begin position="602"/>
        <end position="611"/>
    </location>
</feature>
<dbReference type="InterPro" id="IPR013783">
    <property type="entry name" value="Ig-like_fold"/>
</dbReference>
<dbReference type="Pfam" id="PF01436">
    <property type="entry name" value="NHL"/>
    <property type="match status" value="12"/>
</dbReference>
<evidence type="ECO:0000259" key="5">
    <source>
        <dbReference type="PROSITE" id="PS51272"/>
    </source>
</evidence>
<feature type="repeat" description="NHL" evidence="2">
    <location>
        <begin position="128"/>
        <end position="167"/>
    </location>
</feature>
<dbReference type="InterPro" id="IPR003961">
    <property type="entry name" value="FN3_dom"/>
</dbReference>
<feature type="region of interest" description="Disordered" evidence="3">
    <location>
        <begin position="218"/>
        <end position="241"/>
    </location>
</feature>
<feature type="repeat" description="NHL" evidence="2">
    <location>
        <begin position="183"/>
        <end position="222"/>
    </location>
</feature>
<feature type="repeat" description="NHL" evidence="2">
    <location>
        <begin position="348"/>
        <end position="387"/>
    </location>
</feature>
<dbReference type="InterPro" id="IPR001258">
    <property type="entry name" value="NHL_repeat"/>
</dbReference>
<dbReference type="SUPFAM" id="SSF63829">
    <property type="entry name" value="Calcium-dependent phosphotriesterase"/>
    <property type="match status" value="3"/>
</dbReference>
<dbReference type="Gene3D" id="2.120.10.30">
    <property type="entry name" value="TolB, C-terminal domain"/>
    <property type="match status" value="6"/>
</dbReference>
<feature type="domain" description="SLH" evidence="5">
    <location>
        <begin position="1300"/>
        <end position="1363"/>
    </location>
</feature>
<feature type="repeat" description="NHL" evidence="2">
    <location>
        <begin position="611"/>
        <end position="654"/>
    </location>
</feature>
<dbReference type="PROSITE" id="PS51272">
    <property type="entry name" value="SLH"/>
    <property type="match status" value="3"/>
</dbReference>
<dbReference type="Proteomes" id="UP000293142">
    <property type="component" value="Unassembled WGS sequence"/>
</dbReference>
<proteinExistence type="predicted"/>
<dbReference type="InterPro" id="IPR011042">
    <property type="entry name" value="6-blade_b-propeller_TolB-like"/>
</dbReference>
<dbReference type="EMBL" id="SIRE01000003">
    <property type="protein sequence ID" value="TBL80986.1"/>
    <property type="molecule type" value="Genomic_DNA"/>
</dbReference>
<feature type="region of interest" description="Disordered" evidence="3">
    <location>
        <begin position="541"/>
        <end position="573"/>
    </location>
</feature>
<evidence type="ECO:0000259" key="4">
    <source>
        <dbReference type="PROSITE" id="PS50853"/>
    </source>
</evidence>
<feature type="domain" description="SLH" evidence="5">
    <location>
        <begin position="1240"/>
        <end position="1299"/>
    </location>
</feature>
<dbReference type="OrthoDB" id="9799230at2"/>
<dbReference type="PROSITE" id="PS50853">
    <property type="entry name" value="FN3"/>
    <property type="match status" value="2"/>
</dbReference>
<evidence type="ECO:0000256" key="2">
    <source>
        <dbReference type="PROSITE-ProRule" id="PRU00504"/>
    </source>
</evidence>
<feature type="region of interest" description="Disordered" evidence="3">
    <location>
        <begin position="443"/>
        <end position="463"/>
    </location>
</feature>
<reference evidence="6 7" key="1">
    <citation type="submission" date="2019-02" db="EMBL/GenBank/DDBJ databases">
        <title>Paenibacillus sp. nov., isolated from surface-sterilized tissue of Thalictrum simplex L.</title>
        <authorList>
            <person name="Tuo L."/>
        </authorList>
    </citation>
    <scope>NUCLEOTIDE SEQUENCE [LARGE SCALE GENOMIC DNA]</scope>
    <source>
        <strain evidence="6 7">N2SHLJ1</strain>
    </source>
</reference>
<feature type="repeat" description="NHL" evidence="2">
    <location>
        <begin position="446"/>
        <end position="489"/>
    </location>
</feature>
<feature type="repeat" description="NHL" evidence="2">
    <location>
        <begin position="84"/>
        <end position="120"/>
    </location>
</feature>